<feature type="domain" description="M23ase beta-sheet core" evidence="7">
    <location>
        <begin position="100"/>
        <end position="192"/>
    </location>
</feature>
<evidence type="ECO:0000256" key="4">
    <source>
        <dbReference type="ARBA" id="ARBA00022801"/>
    </source>
</evidence>
<evidence type="ECO:0000313" key="8">
    <source>
        <dbReference type="EMBL" id="NRF65753.1"/>
    </source>
</evidence>
<keyword evidence="2" id="KW-0645">Protease</keyword>
<dbReference type="Pfam" id="PF01551">
    <property type="entry name" value="Peptidase_M23"/>
    <property type="match status" value="1"/>
</dbReference>
<dbReference type="Gene3D" id="2.70.70.10">
    <property type="entry name" value="Glucose Permease (Domain IIA)"/>
    <property type="match status" value="1"/>
</dbReference>
<evidence type="ECO:0000256" key="1">
    <source>
        <dbReference type="ARBA" id="ARBA00001947"/>
    </source>
</evidence>
<keyword evidence="6" id="KW-0482">Metalloprotease</keyword>
<protein>
    <submittedName>
        <fullName evidence="8">M23 family metallopeptidase</fullName>
    </submittedName>
</protein>
<evidence type="ECO:0000256" key="3">
    <source>
        <dbReference type="ARBA" id="ARBA00022723"/>
    </source>
</evidence>
<dbReference type="SUPFAM" id="SSF51261">
    <property type="entry name" value="Duplicated hybrid motif"/>
    <property type="match status" value="1"/>
</dbReference>
<keyword evidence="4" id="KW-0378">Hydrolase</keyword>
<dbReference type="PANTHER" id="PTHR21666:SF288">
    <property type="entry name" value="CELL DIVISION PROTEIN YTFB"/>
    <property type="match status" value="1"/>
</dbReference>
<dbReference type="EMBL" id="JABRWJ010000001">
    <property type="protein sequence ID" value="NRF65753.1"/>
    <property type="molecule type" value="Genomic_DNA"/>
</dbReference>
<dbReference type="InterPro" id="IPR011055">
    <property type="entry name" value="Dup_hybrid_motif"/>
</dbReference>
<keyword evidence="3" id="KW-0479">Metal-binding</keyword>
<keyword evidence="5" id="KW-0862">Zinc</keyword>
<proteinExistence type="predicted"/>
<dbReference type="InterPro" id="IPR016047">
    <property type="entry name" value="M23ase_b-sheet_dom"/>
</dbReference>
<dbReference type="PANTHER" id="PTHR21666">
    <property type="entry name" value="PEPTIDASE-RELATED"/>
    <property type="match status" value="1"/>
</dbReference>
<dbReference type="Proteomes" id="UP000737171">
    <property type="component" value="Unassembled WGS sequence"/>
</dbReference>
<reference evidence="8 9" key="1">
    <citation type="submission" date="2020-05" db="EMBL/GenBank/DDBJ databases">
        <title>Aquincola sp. isolate from soil.</title>
        <authorList>
            <person name="Han J."/>
            <person name="Kim D.-U."/>
        </authorList>
    </citation>
    <scope>NUCLEOTIDE SEQUENCE [LARGE SCALE GENOMIC DNA]</scope>
    <source>
        <strain evidence="8 9">S2</strain>
    </source>
</reference>
<gene>
    <name evidence="8" type="ORF">HLB44_02015</name>
</gene>
<dbReference type="CDD" id="cd12797">
    <property type="entry name" value="M23_peptidase"/>
    <property type="match status" value="1"/>
</dbReference>
<sequence length="215" mass="22451">MVARRAVRTVAWCAVIAGSVTIGCSDEAVRERAGRHAAPAAPSAPVAPSAPAAAAAASASAPAVLAGIHPPSPGSLRVPVAGIDASMLRDNYEQARGAQRHEALDIPAPRGTPVVAAADGRVVKLFNSKPGGLTVYQFDPTERYAYYYAHLDRYADGLKEGAWLKRGDPVGTVGSTGNASADAPHLHFAVFVLGAERQWWKGTPLNPYPLIVGQR</sequence>
<evidence type="ECO:0000256" key="5">
    <source>
        <dbReference type="ARBA" id="ARBA00022833"/>
    </source>
</evidence>
<evidence type="ECO:0000256" key="6">
    <source>
        <dbReference type="ARBA" id="ARBA00023049"/>
    </source>
</evidence>
<evidence type="ECO:0000259" key="7">
    <source>
        <dbReference type="Pfam" id="PF01551"/>
    </source>
</evidence>
<dbReference type="PROSITE" id="PS51257">
    <property type="entry name" value="PROKAR_LIPOPROTEIN"/>
    <property type="match status" value="1"/>
</dbReference>
<dbReference type="InterPro" id="IPR050570">
    <property type="entry name" value="Cell_wall_metabolism_enzyme"/>
</dbReference>
<dbReference type="RefSeq" id="WP_173120070.1">
    <property type="nucleotide sequence ID" value="NZ_JABRWJ010000001.1"/>
</dbReference>
<name>A0ABX2EA95_9BURK</name>
<comment type="cofactor">
    <cofactor evidence="1">
        <name>Zn(2+)</name>
        <dbReference type="ChEBI" id="CHEBI:29105"/>
    </cofactor>
</comment>
<comment type="caution">
    <text evidence="8">The sequence shown here is derived from an EMBL/GenBank/DDBJ whole genome shotgun (WGS) entry which is preliminary data.</text>
</comment>
<keyword evidence="9" id="KW-1185">Reference proteome</keyword>
<evidence type="ECO:0000256" key="2">
    <source>
        <dbReference type="ARBA" id="ARBA00022670"/>
    </source>
</evidence>
<accession>A0ABX2EA95</accession>
<organism evidence="8 9">
    <name type="scientific">Pseudaquabacterium terrae</name>
    <dbReference type="NCBI Taxonomy" id="2732868"/>
    <lineage>
        <taxon>Bacteria</taxon>
        <taxon>Pseudomonadati</taxon>
        <taxon>Pseudomonadota</taxon>
        <taxon>Betaproteobacteria</taxon>
        <taxon>Burkholderiales</taxon>
        <taxon>Sphaerotilaceae</taxon>
        <taxon>Pseudaquabacterium</taxon>
    </lineage>
</organism>
<evidence type="ECO:0000313" key="9">
    <source>
        <dbReference type="Proteomes" id="UP000737171"/>
    </source>
</evidence>